<keyword evidence="2" id="KW-1185">Reference proteome</keyword>
<reference evidence="1 2" key="1">
    <citation type="submission" date="2011-04" db="EMBL/GenBank/DDBJ databases">
        <title>The Genome Sequence of Dysgonomonas mossii DSM 22836.</title>
        <authorList>
            <consortium name="The Broad Institute Genome Sequencing Platform"/>
            <person name="Earl A."/>
            <person name="Ward D."/>
            <person name="Feldgarden M."/>
            <person name="Gevers D."/>
            <person name="Pudlo N."/>
            <person name="Martens E."/>
            <person name="Allen-Vercoe E."/>
            <person name="Young S.K."/>
            <person name="Zeng Q."/>
            <person name="Gargeya S."/>
            <person name="Fitzgerald M."/>
            <person name="Haas B."/>
            <person name="Abouelleil A."/>
            <person name="Alvarado L."/>
            <person name="Arachchi H.M."/>
            <person name="Berlin A."/>
            <person name="Brown A."/>
            <person name="Chapman S.B."/>
            <person name="Chen Z."/>
            <person name="Dunbar C."/>
            <person name="Freedman E."/>
            <person name="Gearin G."/>
            <person name="Gellesch M."/>
            <person name="Goldberg J."/>
            <person name="Griggs A."/>
            <person name="Gujja S."/>
            <person name="Heiman D."/>
            <person name="Howarth C."/>
            <person name="Larson L."/>
            <person name="Lui A."/>
            <person name="MacDonald P.J.P."/>
            <person name="Mehta T."/>
            <person name="Montmayeur A."/>
            <person name="Murphy C."/>
            <person name="Neiman D."/>
            <person name="Pearson M."/>
            <person name="Priest M."/>
            <person name="Roberts A."/>
            <person name="Saif S."/>
            <person name="Shea T."/>
            <person name="Shenoy N."/>
            <person name="Sisk P."/>
            <person name="Stolte C."/>
            <person name="Sykes S."/>
            <person name="Yandava C."/>
            <person name="Wortman J."/>
            <person name="Nusbaum C."/>
            <person name="Birren B."/>
        </authorList>
    </citation>
    <scope>NUCLEOTIDE SEQUENCE [LARGE SCALE GENOMIC DNA]</scope>
    <source>
        <strain evidence="1 2">DSM 22836</strain>
    </source>
</reference>
<dbReference type="EMBL" id="ADLW01000020">
    <property type="protein sequence ID" value="EGK04778.1"/>
    <property type="molecule type" value="Genomic_DNA"/>
</dbReference>
<accession>F8X4T9</accession>
<gene>
    <name evidence="1" type="ORF">HMPREF9456_03248</name>
</gene>
<organism evidence="1 2">
    <name type="scientific">Dysgonomonas mossii DSM 22836</name>
    <dbReference type="NCBI Taxonomy" id="742767"/>
    <lineage>
        <taxon>Bacteria</taxon>
        <taxon>Pseudomonadati</taxon>
        <taxon>Bacteroidota</taxon>
        <taxon>Bacteroidia</taxon>
        <taxon>Bacteroidales</taxon>
        <taxon>Dysgonomonadaceae</taxon>
        <taxon>Dysgonomonas</taxon>
    </lineage>
</organism>
<dbReference type="RefSeq" id="WP_006844614.1">
    <property type="nucleotide sequence ID" value="NZ_AQWJ01000011.1"/>
</dbReference>
<sequence length="257" mass="30518">MRYTFFWILIIGFIGSFWSCEKDNWEKEYDERMKEQSAASKYSIMFSNTTWVSAIGKDSIRINFGILPDTIPADRGIHITEYEIDMNMSKQRKYKYYTNGYVYGDKLKFSSYSDTKGVTYPFVLKDEKLILYNFINNQDYTFYREIYEGSEGLSKNILKGKWSITMNTDSVALVFENGMMKEYVYEKTSGKIVKYTDYEKYDLFRDVYTWQGRTRSVDKIWLYNNNKVVNISKYTLSGDKLTIYKNSNPIVYTKQKP</sequence>
<name>F8X4T9_9BACT</name>
<evidence type="ECO:0000313" key="2">
    <source>
        <dbReference type="Proteomes" id="UP000006420"/>
    </source>
</evidence>
<dbReference type="Proteomes" id="UP000006420">
    <property type="component" value="Unassembled WGS sequence"/>
</dbReference>
<dbReference type="GeneID" id="78083845"/>
<comment type="caution">
    <text evidence="1">The sequence shown here is derived from an EMBL/GenBank/DDBJ whole genome shotgun (WGS) entry which is preliminary data.</text>
</comment>
<evidence type="ECO:0000313" key="1">
    <source>
        <dbReference type="EMBL" id="EGK04778.1"/>
    </source>
</evidence>
<dbReference type="HOGENOM" id="CLU_1080660_0_0_10"/>
<proteinExistence type="predicted"/>
<dbReference type="AlphaFoldDB" id="F8X4T9"/>
<protein>
    <submittedName>
        <fullName evidence="1">Uncharacterized protein</fullName>
    </submittedName>
</protein>